<accession>A0ABS7JTT8</accession>
<organism evidence="3 4">
    <name type="scientific">Qipengyuania mesophila</name>
    <dbReference type="NCBI Taxonomy" id="2867246"/>
    <lineage>
        <taxon>Bacteria</taxon>
        <taxon>Pseudomonadati</taxon>
        <taxon>Pseudomonadota</taxon>
        <taxon>Alphaproteobacteria</taxon>
        <taxon>Sphingomonadales</taxon>
        <taxon>Erythrobacteraceae</taxon>
        <taxon>Qipengyuania</taxon>
    </lineage>
</organism>
<dbReference type="InterPro" id="IPR005939">
    <property type="entry name" value="BLH_phosphatase-like"/>
</dbReference>
<dbReference type="InterPro" id="IPR029021">
    <property type="entry name" value="Prot-tyrosine_phosphatase-like"/>
</dbReference>
<evidence type="ECO:0000313" key="4">
    <source>
        <dbReference type="Proteomes" id="UP000782554"/>
    </source>
</evidence>
<comment type="caution">
    <text evidence="3">The sequence shown here is derived from an EMBL/GenBank/DDBJ whole genome shotgun (WGS) entry which is preliminary data.</text>
</comment>
<dbReference type="Gene3D" id="3.90.190.10">
    <property type="entry name" value="Protein tyrosine phosphatase superfamily"/>
    <property type="match status" value="1"/>
</dbReference>
<name>A0ABS7JTT8_9SPHN</name>
<feature type="region of interest" description="Disordered" evidence="1">
    <location>
        <begin position="1"/>
        <end position="36"/>
    </location>
</feature>
<feature type="domain" description="Beta-lactamase hydrolase-like protein phosphatase-like" evidence="2">
    <location>
        <begin position="30"/>
        <end position="116"/>
    </location>
</feature>
<dbReference type="SUPFAM" id="SSF52799">
    <property type="entry name" value="(Phosphotyrosine protein) phosphatases II"/>
    <property type="match status" value="1"/>
</dbReference>
<protein>
    <submittedName>
        <fullName evidence="3">Protein tyrosine phosphatase family protein</fullName>
    </submittedName>
</protein>
<feature type="compositionally biased region" description="Basic residues" evidence="1">
    <location>
        <begin position="1"/>
        <end position="10"/>
    </location>
</feature>
<dbReference type="Proteomes" id="UP000782554">
    <property type="component" value="Unassembled WGS sequence"/>
</dbReference>
<evidence type="ECO:0000313" key="3">
    <source>
        <dbReference type="EMBL" id="MBX7500988.1"/>
    </source>
</evidence>
<proteinExistence type="predicted"/>
<evidence type="ECO:0000259" key="2">
    <source>
        <dbReference type="Pfam" id="PF04273"/>
    </source>
</evidence>
<gene>
    <name evidence="3" type="ORF">K3181_06005</name>
</gene>
<keyword evidence="4" id="KW-1185">Reference proteome</keyword>
<dbReference type="EMBL" id="JAIGNU010000001">
    <property type="protein sequence ID" value="MBX7500988.1"/>
    <property type="molecule type" value="Genomic_DNA"/>
</dbReference>
<reference evidence="3 4" key="1">
    <citation type="submission" date="2021-08" db="EMBL/GenBank/DDBJ databases">
        <title>Comparative Genomics Analysis of the Genus Qipengyuania Reveals Extensive Genetic Diversity and Metabolic Versatility, Including the Description of Fifteen Novel Species.</title>
        <authorList>
            <person name="Liu Y."/>
        </authorList>
    </citation>
    <scope>NUCLEOTIDE SEQUENCE [LARGE SCALE GENOMIC DNA]</scope>
    <source>
        <strain evidence="3 4">YG27</strain>
    </source>
</reference>
<evidence type="ECO:0000256" key="1">
    <source>
        <dbReference type="SAM" id="MobiDB-lite"/>
    </source>
</evidence>
<dbReference type="Pfam" id="PF04273">
    <property type="entry name" value="BLH_phosphatase"/>
    <property type="match status" value="1"/>
</dbReference>
<sequence>MRTRRSRSRPARMEDPSDIRNWQRRPDGITTSGRLEPGDPARLAAIGIRHVVNLALADHPEALPDEAAALAEQGIGYTHIPVAFDAPSHAQVAELASVLANAEGPVHVHCIMNYRVTAFFYLLDIAAGVPEPEARARMAAIWDPLSSDDPRVAPWRALLASSAP</sequence>
<dbReference type="CDD" id="cd14503">
    <property type="entry name" value="PTP-bact"/>
    <property type="match status" value="1"/>
</dbReference>